<dbReference type="GO" id="GO:0030170">
    <property type="term" value="F:pyridoxal phosphate binding"/>
    <property type="evidence" value="ECO:0007669"/>
    <property type="project" value="InterPro"/>
</dbReference>
<keyword evidence="4" id="KW-0456">Lyase</keyword>
<comment type="cofactor">
    <cofactor evidence="1">
        <name>pyridoxal 5'-phosphate</name>
        <dbReference type="ChEBI" id="CHEBI:597326"/>
    </cofactor>
</comment>
<dbReference type="GO" id="GO:0047804">
    <property type="term" value="F:cysteine-S-conjugate beta-lyase activity"/>
    <property type="evidence" value="ECO:0007669"/>
    <property type="project" value="UniProtKB-EC"/>
</dbReference>
<dbReference type="RefSeq" id="WP_096161359.1">
    <property type="nucleotide sequence ID" value="NZ_CP025331.1"/>
</dbReference>
<comment type="caution">
    <text evidence="7">The sequence shown here is derived from an EMBL/GenBank/DDBJ whole genome shotgun (WGS) entry which is preliminary data.</text>
</comment>
<reference evidence="7 8" key="1">
    <citation type="journal article" date="2017" name="Elife">
        <title>Extensive horizontal gene transfer in cheese-associated bacteria.</title>
        <authorList>
            <person name="Bonham K.S."/>
            <person name="Wolfe B.E."/>
            <person name="Dutton R.J."/>
        </authorList>
    </citation>
    <scope>NUCLEOTIDE SEQUENCE [LARGE SCALE GENOMIC DNA]</scope>
    <source>
        <strain evidence="7 8">900_6</strain>
    </source>
</reference>
<gene>
    <name evidence="7" type="ORF">CIK62_18195</name>
</gene>
<dbReference type="Gene3D" id="3.40.640.10">
    <property type="entry name" value="Type I PLP-dependent aspartate aminotransferase-like (Major domain)"/>
    <property type="match status" value="1"/>
</dbReference>
<protein>
    <recommendedName>
        <fullName evidence="2">cysteine-S-conjugate beta-lyase</fullName>
        <ecNumber evidence="2">4.4.1.13</ecNumber>
    </recommendedName>
</protein>
<dbReference type="EC" id="4.4.1.13" evidence="2"/>
<proteinExistence type="inferred from homology"/>
<comment type="similarity">
    <text evidence="5">Belongs to the class-II pyridoxal-phosphate-dependent aminotransferase family. MalY/PatB cystathionine beta-lyase subfamily.</text>
</comment>
<dbReference type="PANTHER" id="PTHR43525">
    <property type="entry name" value="PROTEIN MALY"/>
    <property type="match status" value="1"/>
</dbReference>
<evidence type="ECO:0000256" key="5">
    <source>
        <dbReference type="ARBA" id="ARBA00037974"/>
    </source>
</evidence>
<dbReference type="Pfam" id="PF00155">
    <property type="entry name" value="Aminotran_1_2"/>
    <property type="match status" value="1"/>
</dbReference>
<sequence length="395" mass="43301">MKIDEISRNLENIETWSLKDSRDRGCKRWSVYPPDVLDLTVAEMDLPIAEPILEVVTDAVRRQAFGYPIPDFKSGLPEIASNWLSGQNLKVKPSQIRMIADVIKAMVLALRHVGDTSGPVAVITPTYSRFLDAIEAAGRRPLEVPMRHSQGRYELDFDALDEALRKGATTVLLCNPSNPVGRKYSAAELETLSEAIDRYNVRLISDEIHAPLTYGGGFIPYASISRTAAQHSITLTSASKGWNIPGLRCALVILTGDGDAEMWDSLPRAAKGGISPLGIEATKAALEHGQPWLDSAMRLLDRNRNLIYEKFARAGHPEVLDLPESTYLAWLDLNSLSVTDPSKYLIEHAKVATTPGEEHGRAGTGFVRLNFASPTAIIEDATDRIVSHLGKNALA</sequence>
<evidence type="ECO:0000313" key="8">
    <source>
        <dbReference type="Proteomes" id="UP000217720"/>
    </source>
</evidence>
<dbReference type="InterPro" id="IPR004839">
    <property type="entry name" value="Aminotransferase_I/II_large"/>
</dbReference>
<name>A0A2A3ZAI2_BREAU</name>
<dbReference type="SUPFAM" id="SSF53383">
    <property type="entry name" value="PLP-dependent transferases"/>
    <property type="match status" value="1"/>
</dbReference>
<feature type="domain" description="Aminotransferase class I/classII large" evidence="6">
    <location>
        <begin position="35"/>
        <end position="383"/>
    </location>
</feature>
<dbReference type="EMBL" id="NRGO01000043">
    <property type="protein sequence ID" value="PCC48507.1"/>
    <property type="molecule type" value="Genomic_DNA"/>
</dbReference>
<evidence type="ECO:0000256" key="1">
    <source>
        <dbReference type="ARBA" id="ARBA00001933"/>
    </source>
</evidence>
<evidence type="ECO:0000256" key="2">
    <source>
        <dbReference type="ARBA" id="ARBA00012224"/>
    </source>
</evidence>
<evidence type="ECO:0000256" key="3">
    <source>
        <dbReference type="ARBA" id="ARBA00022898"/>
    </source>
</evidence>
<dbReference type="InterPro" id="IPR015424">
    <property type="entry name" value="PyrdxlP-dep_Trfase"/>
</dbReference>
<dbReference type="InterPro" id="IPR015421">
    <property type="entry name" value="PyrdxlP-dep_Trfase_major"/>
</dbReference>
<accession>A0A2A3ZAI2</accession>
<dbReference type="CDD" id="cd00609">
    <property type="entry name" value="AAT_like"/>
    <property type="match status" value="1"/>
</dbReference>
<keyword evidence="3" id="KW-0663">Pyridoxal phosphate</keyword>
<dbReference type="InterPro" id="IPR051798">
    <property type="entry name" value="Class-II_PLP-Dep_Aminotrans"/>
</dbReference>
<dbReference type="Proteomes" id="UP000217720">
    <property type="component" value="Unassembled WGS sequence"/>
</dbReference>
<dbReference type="Gene3D" id="3.90.1150.10">
    <property type="entry name" value="Aspartate Aminotransferase, domain 1"/>
    <property type="match status" value="1"/>
</dbReference>
<evidence type="ECO:0000256" key="4">
    <source>
        <dbReference type="ARBA" id="ARBA00023239"/>
    </source>
</evidence>
<dbReference type="InterPro" id="IPR015422">
    <property type="entry name" value="PyrdxlP-dep_Trfase_small"/>
</dbReference>
<dbReference type="PANTHER" id="PTHR43525:SF2">
    <property type="entry name" value="CYSTATHIONINE BETA-LYASE-RELATED"/>
    <property type="match status" value="1"/>
</dbReference>
<evidence type="ECO:0000259" key="6">
    <source>
        <dbReference type="Pfam" id="PF00155"/>
    </source>
</evidence>
<dbReference type="AlphaFoldDB" id="A0A2A3ZAI2"/>
<evidence type="ECO:0000313" key="7">
    <source>
        <dbReference type="EMBL" id="PCC48507.1"/>
    </source>
</evidence>
<organism evidence="7 8">
    <name type="scientific">Brevibacterium aurantiacum</name>
    <dbReference type="NCBI Taxonomy" id="273384"/>
    <lineage>
        <taxon>Bacteria</taxon>
        <taxon>Bacillati</taxon>
        <taxon>Actinomycetota</taxon>
        <taxon>Actinomycetes</taxon>
        <taxon>Micrococcales</taxon>
        <taxon>Brevibacteriaceae</taxon>
        <taxon>Brevibacterium</taxon>
    </lineage>
</organism>